<gene>
    <name evidence="8" type="ORF">GB2207_02652</name>
</gene>
<dbReference type="Proteomes" id="UP000005555">
    <property type="component" value="Unassembled WGS sequence"/>
</dbReference>
<keyword evidence="7" id="KW-0998">Cell outer membrane</keyword>
<keyword evidence="4" id="KW-0812">Transmembrane</keyword>
<keyword evidence="6" id="KW-0472">Membrane</keyword>
<evidence type="ECO:0000256" key="2">
    <source>
        <dbReference type="ARBA" id="ARBA00008163"/>
    </source>
</evidence>
<protein>
    <submittedName>
        <fullName evidence="8">Long-chain fatty acid transport protein</fullName>
    </submittedName>
</protein>
<proteinExistence type="inferred from homology"/>
<dbReference type="Pfam" id="PF03349">
    <property type="entry name" value="Toluene_X"/>
    <property type="match status" value="1"/>
</dbReference>
<evidence type="ECO:0000313" key="8">
    <source>
        <dbReference type="EMBL" id="EAS47668.1"/>
    </source>
</evidence>
<accession>Q1YT19</accession>
<dbReference type="PANTHER" id="PTHR35093:SF8">
    <property type="entry name" value="OUTER MEMBRANE PROTEIN NMB0088-RELATED"/>
    <property type="match status" value="1"/>
</dbReference>
<dbReference type="Gene3D" id="2.40.160.60">
    <property type="entry name" value="Outer membrane protein transport protein (OMPP1/FadL/TodX)"/>
    <property type="match status" value="1"/>
</dbReference>
<dbReference type="SUPFAM" id="SSF56935">
    <property type="entry name" value="Porins"/>
    <property type="match status" value="1"/>
</dbReference>
<reference evidence="8 9" key="1">
    <citation type="submission" date="2006-03" db="EMBL/GenBank/DDBJ databases">
        <authorList>
            <person name="Giovannoni S.J."/>
            <person name="Cho J.-C."/>
            <person name="Ferriera S."/>
            <person name="Johnson J."/>
            <person name="Kravitz S."/>
            <person name="Halpern A."/>
            <person name="Remington K."/>
            <person name="Beeson K."/>
            <person name="Tran B."/>
            <person name="Rogers Y.-H."/>
            <person name="Friedman R."/>
            <person name="Venter J.C."/>
        </authorList>
    </citation>
    <scope>NUCLEOTIDE SEQUENCE [LARGE SCALE GENOMIC DNA]</scope>
    <source>
        <strain evidence="8 9">HTCC2207</strain>
    </source>
</reference>
<dbReference type="STRING" id="314287.GB2207_02652"/>
<evidence type="ECO:0000256" key="7">
    <source>
        <dbReference type="ARBA" id="ARBA00023237"/>
    </source>
</evidence>
<evidence type="ECO:0000256" key="4">
    <source>
        <dbReference type="ARBA" id="ARBA00022692"/>
    </source>
</evidence>
<comment type="caution">
    <text evidence="8">The sequence shown here is derived from an EMBL/GenBank/DDBJ whole genome shotgun (WGS) entry which is preliminary data.</text>
</comment>
<name>Q1YT19_9GAMM</name>
<evidence type="ECO:0000256" key="1">
    <source>
        <dbReference type="ARBA" id="ARBA00004571"/>
    </source>
</evidence>
<keyword evidence="9" id="KW-1185">Reference proteome</keyword>
<keyword evidence="5" id="KW-0732">Signal</keyword>
<evidence type="ECO:0000256" key="3">
    <source>
        <dbReference type="ARBA" id="ARBA00022452"/>
    </source>
</evidence>
<dbReference type="HOGENOM" id="CLU_646977_0_0_6"/>
<dbReference type="InterPro" id="IPR005017">
    <property type="entry name" value="OMPP1/FadL/TodX"/>
</dbReference>
<comment type="subcellular location">
    <subcellularLocation>
        <location evidence="1">Cell outer membrane</location>
        <topology evidence="1">Multi-pass membrane protein</topology>
    </subcellularLocation>
</comment>
<dbReference type="GO" id="GO:0009279">
    <property type="term" value="C:cell outer membrane"/>
    <property type="evidence" value="ECO:0007669"/>
    <property type="project" value="UniProtKB-SubCell"/>
</dbReference>
<dbReference type="EMBL" id="AAPI01000002">
    <property type="protein sequence ID" value="EAS47668.1"/>
    <property type="molecule type" value="Genomic_DNA"/>
</dbReference>
<dbReference type="GO" id="GO:0015483">
    <property type="term" value="F:long-chain fatty acid transporting porin activity"/>
    <property type="evidence" value="ECO:0007669"/>
    <property type="project" value="TreeGrafter"/>
</dbReference>
<dbReference type="eggNOG" id="COG2067">
    <property type="taxonomic scope" value="Bacteria"/>
</dbReference>
<sequence length="425" mass="44745">MTVLGLTLAYQTVFALPVGANMAISMKPASGGMSGAAFTLPQEVSAAVFGNPATLTQFSGTQFGLGASILKIELENTQTGAGGTNVSDSIADNYVIPDFGFSNQIGEGWVIGAGVQVDAGLGADFRDDPVRVGALAGTELPFTSELLSFNANLSIAKQITPSTSIGAAATVGFGLLQLGTTGESGPDIPTGQFGGTTASVHDTGARFSLGITQQVSETIVLSALYKSKLKYEFEDVTFTTVAPEGFQTLTVEQPAEYVLGAAMHLSPLWLVEIDIQRNLWGDASTYQDIYEDQTIFMLGTQYTLGDWRFRLGYSHQSDQFREEPNNSINSLHGLGSIPLPFVGNDLIKIVQTASAPVVSSDSLSLGIGYNISSSARIDTFAAYSFEESLTRDTPNVDAALGLPVSSSYRADVALWAVGVGVSFTF</sequence>
<organism evidence="8 9">
    <name type="scientific">gamma proteobacterium HTCC2207</name>
    <dbReference type="NCBI Taxonomy" id="314287"/>
    <lineage>
        <taxon>Bacteria</taxon>
        <taxon>Pseudomonadati</taxon>
        <taxon>Pseudomonadota</taxon>
        <taxon>Gammaproteobacteria</taxon>
        <taxon>Cellvibrionales</taxon>
        <taxon>Porticoccaceae</taxon>
        <taxon>SAR92 clade</taxon>
    </lineage>
</organism>
<evidence type="ECO:0000256" key="5">
    <source>
        <dbReference type="ARBA" id="ARBA00022729"/>
    </source>
</evidence>
<evidence type="ECO:0000256" key="6">
    <source>
        <dbReference type="ARBA" id="ARBA00023136"/>
    </source>
</evidence>
<comment type="similarity">
    <text evidence="2">Belongs to the OmpP1/FadL family.</text>
</comment>
<dbReference type="AlphaFoldDB" id="Q1YT19"/>
<evidence type="ECO:0000313" key="9">
    <source>
        <dbReference type="Proteomes" id="UP000005555"/>
    </source>
</evidence>
<dbReference type="PANTHER" id="PTHR35093">
    <property type="entry name" value="OUTER MEMBRANE PROTEIN NMB0088-RELATED"/>
    <property type="match status" value="1"/>
</dbReference>
<keyword evidence="3" id="KW-1134">Transmembrane beta strand</keyword>